<dbReference type="Pfam" id="PF00884">
    <property type="entry name" value="Sulfatase"/>
    <property type="match status" value="1"/>
</dbReference>
<dbReference type="EMBL" id="LT899436">
    <property type="protein sequence ID" value="SNR16588.1"/>
    <property type="molecule type" value="Genomic_DNA"/>
</dbReference>
<dbReference type="PANTHER" id="PTHR42693">
    <property type="entry name" value="ARYLSULFATASE FAMILY MEMBER"/>
    <property type="match status" value="1"/>
</dbReference>
<organism evidence="6 7">
    <name type="scientific">Tenacibaculum jejuense</name>
    <dbReference type="NCBI Taxonomy" id="584609"/>
    <lineage>
        <taxon>Bacteria</taxon>
        <taxon>Pseudomonadati</taxon>
        <taxon>Bacteroidota</taxon>
        <taxon>Flavobacteriia</taxon>
        <taxon>Flavobacteriales</taxon>
        <taxon>Flavobacteriaceae</taxon>
        <taxon>Tenacibaculum</taxon>
    </lineage>
</organism>
<dbReference type="SUPFAM" id="SSF53649">
    <property type="entry name" value="Alkaline phosphatase-like"/>
    <property type="match status" value="1"/>
</dbReference>
<keyword evidence="2" id="KW-0479">Metal-binding</keyword>
<dbReference type="InterPro" id="IPR000917">
    <property type="entry name" value="Sulfatase_N"/>
</dbReference>
<name>A0A238UDC7_9FLAO</name>
<dbReference type="AlphaFoldDB" id="A0A238UDC7"/>
<dbReference type="PROSITE" id="PS00149">
    <property type="entry name" value="SULFATASE_2"/>
    <property type="match status" value="1"/>
</dbReference>
<accession>A0A238UDC7</accession>
<dbReference type="Proteomes" id="UP000215214">
    <property type="component" value="Chromosome TJEJU"/>
</dbReference>
<dbReference type="InterPro" id="IPR024607">
    <property type="entry name" value="Sulfatase_CS"/>
</dbReference>
<dbReference type="KEGG" id="tje:TJEJU_2919"/>
<evidence type="ECO:0000256" key="4">
    <source>
        <dbReference type="ARBA" id="ARBA00022837"/>
    </source>
</evidence>
<evidence type="ECO:0000256" key="3">
    <source>
        <dbReference type="ARBA" id="ARBA00022801"/>
    </source>
</evidence>
<dbReference type="Gene3D" id="3.40.720.10">
    <property type="entry name" value="Alkaline Phosphatase, subunit A"/>
    <property type="match status" value="1"/>
</dbReference>
<sequence>MNIRVLKTTMIAVLLCIASCTENKKKAKENTEQLSISEKPTKNRPNILVVLCDDLGYADVGFNGAKDIKTPALDKLAANGTIFTSAYVAHPFCGPSRTSIMTGRYAHKIGGQFNLPRAHENAGLGVTTQEEFISKTLQKSGYYTGAVGKWHLGTVQKYHPNSRGFDDFYGFLGGGHNYFPEQFKAEYEKQKANGNTKIRDYITPLQFNGKEVDENEYITDALSREAINFINRAHKKEDPFFLYVSYNAPHTPLEAKEEDLALYSHIKDKKRRIYAGMVHAVDRGVTNIVETLRKNKQLDNTLIVFFSDNGGKLSKGATNFPLKEGKGSTNEGGYRVPMFFHWPNVVPSGQKFEHPISALDLYPTFTFLAKAELPTHKILDGKNIWNDFLDGKNTYENENIYALRHRIEFENHTDVGVRKNQWKALRTHNNSWTLYDINNDPGEQNDLSSKHPKILQDLVKEAEEWSTTNKKPLWFHNERTAIQWKKNKMPHFNQTFKLN</sequence>
<proteinExistence type="inferred from homology"/>
<dbReference type="GO" id="GO:0046872">
    <property type="term" value="F:metal ion binding"/>
    <property type="evidence" value="ECO:0007669"/>
    <property type="project" value="UniProtKB-KW"/>
</dbReference>
<protein>
    <submittedName>
        <fullName evidence="6">Endo-4S-iota-carrageenan sulfatase, family S1_19</fullName>
        <ecNumber evidence="6">3.1.6.-</ecNumber>
    </submittedName>
</protein>
<dbReference type="InterPro" id="IPR050738">
    <property type="entry name" value="Sulfatase"/>
</dbReference>
<evidence type="ECO:0000313" key="6">
    <source>
        <dbReference type="EMBL" id="SNR16588.1"/>
    </source>
</evidence>
<dbReference type="InterPro" id="IPR017850">
    <property type="entry name" value="Alkaline_phosphatase_core_sf"/>
</dbReference>
<feature type="domain" description="Sulfatase N-terminal" evidence="5">
    <location>
        <begin position="45"/>
        <end position="368"/>
    </location>
</feature>
<keyword evidence="3 6" id="KW-0378">Hydrolase</keyword>
<evidence type="ECO:0000259" key="5">
    <source>
        <dbReference type="Pfam" id="PF00884"/>
    </source>
</evidence>
<reference evidence="6 7" key="1">
    <citation type="submission" date="2017-07" db="EMBL/GenBank/DDBJ databases">
        <authorList>
            <person name="Sun Z.S."/>
            <person name="Albrecht U."/>
            <person name="Echele G."/>
            <person name="Lee C.C."/>
        </authorList>
    </citation>
    <scope>NUCLEOTIDE SEQUENCE [LARGE SCALE GENOMIC DNA]</scope>
    <source>
        <strain evidence="7">type strain: KCTC 22618</strain>
    </source>
</reference>
<gene>
    <name evidence="6" type="ORF">TJEJU_2919</name>
</gene>
<dbReference type="PANTHER" id="PTHR42693:SF53">
    <property type="entry name" value="ENDO-4-O-SULFATASE"/>
    <property type="match status" value="1"/>
</dbReference>
<keyword evidence="7" id="KW-1185">Reference proteome</keyword>
<keyword evidence="4" id="KW-0106">Calcium</keyword>
<dbReference type="Gene3D" id="3.30.1120.10">
    <property type="match status" value="1"/>
</dbReference>
<dbReference type="GO" id="GO:0004065">
    <property type="term" value="F:arylsulfatase activity"/>
    <property type="evidence" value="ECO:0007669"/>
    <property type="project" value="TreeGrafter"/>
</dbReference>
<evidence type="ECO:0000256" key="2">
    <source>
        <dbReference type="ARBA" id="ARBA00022723"/>
    </source>
</evidence>
<evidence type="ECO:0000256" key="1">
    <source>
        <dbReference type="ARBA" id="ARBA00008779"/>
    </source>
</evidence>
<evidence type="ECO:0000313" key="7">
    <source>
        <dbReference type="Proteomes" id="UP000215214"/>
    </source>
</evidence>
<dbReference type="EC" id="3.1.6.-" evidence="6"/>
<comment type="similarity">
    <text evidence="1">Belongs to the sulfatase family.</text>
</comment>